<evidence type="ECO:0000256" key="10">
    <source>
        <dbReference type="PIRNR" id="PIRNR015601"/>
    </source>
</evidence>
<accession>A0A240UTZ3</accession>
<dbReference type="NCBIfam" id="TIGR00046">
    <property type="entry name" value="RsmE family RNA methyltransferase"/>
    <property type="match status" value="1"/>
</dbReference>
<organism evidence="11 12">
    <name type="scientific">Kushneria marisflavi</name>
    <dbReference type="NCBI Taxonomy" id="157779"/>
    <lineage>
        <taxon>Bacteria</taxon>
        <taxon>Pseudomonadati</taxon>
        <taxon>Pseudomonadota</taxon>
        <taxon>Gammaproteobacteria</taxon>
        <taxon>Oceanospirillales</taxon>
        <taxon>Halomonadaceae</taxon>
        <taxon>Kushneria</taxon>
    </lineage>
</organism>
<proteinExistence type="inferred from homology"/>
<dbReference type="EMBL" id="CP021358">
    <property type="protein sequence ID" value="ART64553.1"/>
    <property type="molecule type" value="Genomic_DNA"/>
</dbReference>
<dbReference type="Gene3D" id="3.40.1280.10">
    <property type="match status" value="1"/>
</dbReference>
<comment type="similarity">
    <text evidence="2 10">Belongs to the RNA methyltransferase RsmE family.</text>
</comment>
<dbReference type="AlphaFoldDB" id="A0A240UTZ3"/>
<evidence type="ECO:0000256" key="9">
    <source>
        <dbReference type="ARBA" id="ARBA00047944"/>
    </source>
</evidence>
<comment type="function">
    <text evidence="8 10">Specifically methylates the N3 position of the uracil ring of uridine 1498 (m3U1498) in 16S rRNA. Acts on the fully assembled 30S ribosomal subunit.</text>
</comment>
<dbReference type="Pfam" id="PF04452">
    <property type="entry name" value="Methyltrans_RNA"/>
    <property type="match status" value="1"/>
</dbReference>
<dbReference type="PANTHER" id="PTHR30027:SF3">
    <property type="entry name" value="16S RRNA (URACIL(1498)-N(3))-METHYLTRANSFERASE"/>
    <property type="match status" value="1"/>
</dbReference>
<dbReference type="InterPro" id="IPR006700">
    <property type="entry name" value="RsmE"/>
</dbReference>
<keyword evidence="3 10" id="KW-0963">Cytoplasm</keyword>
<keyword evidence="4 10" id="KW-0698">rRNA processing</keyword>
<evidence type="ECO:0000256" key="3">
    <source>
        <dbReference type="ARBA" id="ARBA00022490"/>
    </source>
</evidence>
<comment type="catalytic activity">
    <reaction evidence="9 10">
        <text>uridine(1498) in 16S rRNA + S-adenosyl-L-methionine = N(3)-methyluridine(1498) in 16S rRNA + S-adenosyl-L-homocysteine + H(+)</text>
        <dbReference type="Rhea" id="RHEA:42920"/>
        <dbReference type="Rhea" id="RHEA-COMP:10283"/>
        <dbReference type="Rhea" id="RHEA-COMP:10284"/>
        <dbReference type="ChEBI" id="CHEBI:15378"/>
        <dbReference type="ChEBI" id="CHEBI:57856"/>
        <dbReference type="ChEBI" id="CHEBI:59789"/>
        <dbReference type="ChEBI" id="CHEBI:65315"/>
        <dbReference type="ChEBI" id="CHEBI:74502"/>
        <dbReference type="EC" id="2.1.1.193"/>
    </reaction>
</comment>
<comment type="subcellular location">
    <subcellularLocation>
        <location evidence="1 10">Cytoplasm</location>
    </subcellularLocation>
</comment>
<protein>
    <recommendedName>
        <fullName evidence="10">Ribosomal RNA small subunit methyltransferase E</fullName>
        <ecNumber evidence="10">2.1.1.193</ecNumber>
    </recommendedName>
</protein>
<dbReference type="CDD" id="cd18084">
    <property type="entry name" value="RsmE-like"/>
    <property type="match status" value="1"/>
</dbReference>
<dbReference type="KEGG" id="kma:B9H00_02960"/>
<evidence type="ECO:0000256" key="4">
    <source>
        <dbReference type="ARBA" id="ARBA00022552"/>
    </source>
</evidence>
<sequence length="239" mass="26803">MNLLLLTPEDLVPPDRACIRDSRRLRHLQEIHRATVGEELTVGMSNEGVGRARLLELERDRALFEILHLDNPPPPALPIHLLLALPRPRMLARSLENIATMGVKRLTLLHTARVEKSYWQSPELQPERIDAHLRLGLEQARDTVLPTVDMQPRFKPFIEDQLPEAIIGHRALLAHPGIGESCPRGLPMDQSVTLAIGPEGGFIPFEVEKLQAMGFEGIHLGSRILRVETAVVSLLSRLF</sequence>
<dbReference type="NCBIfam" id="NF008700">
    <property type="entry name" value="PRK11713.5-4"/>
    <property type="match status" value="1"/>
</dbReference>
<dbReference type="GO" id="GO:0005737">
    <property type="term" value="C:cytoplasm"/>
    <property type="evidence" value="ECO:0007669"/>
    <property type="project" value="UniProtKB-SubCell"/>
</dbReference>
<dbReference type="InterPro" id="IPR029028">
    <property type="entry name" value="Alpha/beta_knot_MTases"/>
</dbReference>
<dbReference type="InterPro" id="IPR029026">
    <property type="entry name" value="tRNA_m1G_MTases_N"/>
</dbReference>
<evidence type="ECO:0000256" key="1">
    <source>
        <dbReference type="ARBA" id="ARBA00004496"/>
    </source>
</evidence>
<dbReference type="EC" id="2.1.1.193" evidence="10"/>
<keyword evidence="6 10" id="KW-0808">Transferase</keyword>
<evidence type="ECO:0000313" key="11">
    <source>
        <dbReference type="EMBL" id="ART64553.1"/>
    </source>
</evidence>
<evidence type="ECO:0000313" key="12">
    <source>
        <dbReference type="Proteomes" id="UP000194457"/>
    </source>
</evidence>
<dbReference type="PANTHER" id="PTHR30027">
    <property type="entry name" value="RIBOSOMAL RNA SMALL SUBUNIT METHYLTRANSFERASE E"/>
    <property type="match status" value="1"/>
</dbReference>
<dbReference type="RefSeq" id="WP_086901670.1">
    <property type="nucleotide sequence ID" value="NZ_CP021358.1"/>
</dbReference>
<dbReference type="SUPFAM" id="SSF75217">
    <property type="entry name" value="alpha/beta knot"/>
    <property type="match status" value="1"/>
</dbReference>
<keyword evidence="12" id="KW-1185">Reference proteome</keyword>
<keyword evidence="5 10" id="KW-0489">Methyltransferase</keyword>
<dbReference type="OrthoDB" id="9815641at2"/>
<dbReference type="PIRSF" id="PIRSF015601">
    <property type="entry name" value="MTase_slr0722"/>
    <property type="match status" value="1"/>
</dbReference>
<gene>
    <name evidence="11" type="ORF">B9H00_02960</name>
</gene>
<dbReference type="GO" id="GO:0070042">
    <property type="term" value="F:rRNA (uridine-N3-)-methyltransferase activity"/>
    <property type="evidence" value="ECO:0007669"/>
    <property type="project" value="TreeGrafter"/>
</dbReference>
<evidence type="ECO:0000256" key="6">
    <source>
        <dbReference type="ARBA" id="ARBA00022679"/>
    </source>
</evidence>
<evidence type="ECO:0000256" key="5">
    <source>
        <dbReference type="ARBA" id="ARBA00022603"/>
    </source>
</evidence>
<reference evidence="11 12" key="1">
    <citation type="submission" date="2017-05" db="EMBL/GenBank/DDBJ databases">
        <authorList>
            <person name="Song R."/>
            <person name="Chenine A.L."/>
            <person name="Ruprecht R.M."/>
        </authorList>
    </citation>
    <scope>NUCLEOTIDE SEQUENCE [LARGE SCALE GENOMIC DNA]</scope>
    <source>
        <strain evidence="11">SW32</strain>
    </source>
</reference>
<keyword evidence="7 10" id="KW-0949">S-adenosyl-L-methionine</keyword>
<evidence type="ECO:0000256" key="7">
    <source>
        <dbReference type="ARBA" id="ARBA00022691"/>
    </source>
</evidence>
<name>A0A240UTZ3_9GAMM</name>
<dbReference type="Proteomes" id="UP000194457">
    <property type="component" value="Chromosome"/>
</dbReference>
<dbReference type="InterPro" id="IPR046886">
    <property type="entry name" value="RsmE_MTase_dom"/>
</dbReference>
<evidence type="ECO:0000256" key="8">
    <source>
        <dbReference type="ARBA" id="ARBA00025699"/>
    </source>
</evidence>
<evidence type="ECO:0000256" key="2">
    <source>
        <dbReference type="ARBA" id="ARBA00005528"/>
    </source>
</evidence>
<dbReference type="GO" id="GO:0070475">
    <property type="term" value="P:rRNA base methylation"/>
    <property type="evidence" value="ECO:0007669"/>
    <property type="project" value="TreeGrafter"/>
</dbReference>